<dbReference type="GO" id="GO:0003676">
    <property type="term" value="F:nucleic acid binding"/>
    <property type="evidence" value="ECO:0007669"/>
    <property type="project" value="InterPro"/>
</dbReference>
<dbReference type="PANTHER" id="PTHR47326">
    <property type="entry name" value="TRANSPOSABLE ELEMENT TC3 TRANSPOSASE-LIKE PROTEIN"/>
    <property type="match status" value="1"/>
</dbReference>
<organism evidence="2 3">
    <name type="scientific">Cryptotermes secundus</name>
    <dbReference type="NCBI Taxonomy" id="105785"/>
    <lineage>
        <taxon>Eukaryota</taxon>
        <taxon>Metazoa</taxon>
        <taxon>Ecdysozoa</taxon>
        <taxon>Arthropoda</taxon>
        <taxon>Hexapoda</taxon>
        <taxon>Insecta</taxon>
        <taxon>Pterygota</taxon>
        <taxon>Neoptera</taxon>
        <taxon>Polyneoptera</taxon>
        <taxon>Dictyoptera</taxon>
        <taxon>Blattodea</taxon>
        <taxon>Blattoidea</taxon>
        <taxon>Termitoidae</taxon>
        <taxon>Kalotermitidae</taxon>
        <taxon>Cryptotermitinae</taxon>
        <taxon>Cryptotermes</taxon>
    </lineage>
</organism>
<keyword evidence="3" id="KW-1185">Reference proteome</keyword>
<gene>
    <name evidence="2" type="ORF">B7P43_G04571</name>
</gene>
<evidence type="ECO:0000313" key="3">
    <source>
        <dbReference type="Proteomes" id="UP000235965"/>
    </source>
</evidence>
<dbReference type="InterPro" id="IPR036397">
    <property type="entry name" value="RNaseH_sf"/>
</dbReference>
<dbReference type="STRING" id="105785.A0A2J7QLP8"/>
<dbReference type="AlphaFoldDB" id="A0A2J7QLP8"/>
<dbReference type="Gene3D" id="3.30.420.10">
    <property type="entry name" value="Ribonuclease H-like superfamily/Ribonuclease H"/>
    <property type="match status" value="1"/>
</dbReference>
<proteinExistence type="predicted"/>
<reference evidence="2 3" key="1">
    <citation type="submission" date="2017-12" db="EMBL/GenBank/DDBJ databases">
        <title>Hemimetabolous genomes reveal molecular basis of termite eusociality.</title>
        <authorList>
            <person name="Harrison M.C."/>
            <person name="Jongepier E."/>
            <person name="Robertson H.M."/>
            <person name="Arning N."/>
            <person name="Bitard-Feildel T."/>
            <person name="Chao H."/>
            <person name="Childers C.P."/>
            <person name="Dinh H."/>
            <person name="Doddapaneni H."/>
            <person name="Dugan S."/>
            <person name="Gowin J."/>
            <person name="Greiner C."/>
            <person name="Han Y."/>
            <person name="Hu H."/>
            <person name="Hughes D.S.T."/>
            <person name="Huylmans A.-K."/>
            <person name="Kemena C."/>
            <person name="Kremer L.P.M."/>
            <person name="Lee S.L."/>
            <person name="Lopez-Ezquerra A."/>
            <person name="Mallet L."/>
            <person name="Monroy-Kuhn J.M."/>
            <person name="Moser A."/>
            <person name="Murali S.C."/>
            <person name="Muzny D.M."/>
            <person name="Otani S."/>
            <person name="Piulachs M.-D."/>
            <person name="Poelchau M."/>
            <person name="Qu J."/>
            <person name="Schaub F."/>
            <person name="Wada-Katsumata A."/>
            <person name="Worley K.C."/>
            <person name="Xie Q."/>
            <person name="Ylla G."/>
            <person name="Poulsen M."/>
            <person name="Gibbs R.A."/>
            <person name="Schal C."/>
            <person name="Richards S."/>
            <person name="Belles X."/>
            <person name="Korb J."/>
            <person name="Bornberg-Bauer E."/>
        </authorList>
    </citation>
    <scope>NUCLEOTIDE SEQUENCE [LARGE SCALE GENOMIC DNA]</scope>
    <source>
        <tissue evidence="2">Whole body</tissue>
    </source>
</reference>
<evidence type="ECO:0000313" key="2">
    <source>
        <dbReference type="EMBL" id="PNF29502.1"/>
    </source>
</evidence>
<evidence type="ECO:0008006" key="4">
    <source>
        <dbReference type="Google" id="ProtNLM"/>
    </source>
</evidence>
<accession>A0A2J7QLP8</accession>
<feature type="chain" id="PRO_5014347436" description="DDE Tnp4 domain-containing protein" evidence="1">
    <location>
        <begin position="28"/>
        <end position="182"/>
    </location>
</feature>
<dbReference type="InParanoid" id="A0A2J7QLP8"/>
<comment type="caution">
    <text evidence="2">The sequence shown here is derived from an EMBL/GenBank/DDBJ whole genome shotgun (WGS) entry which is preliminary data.</text>
</comment>
<dbReference type="PANTHER" id="PTHR47326:SF1">
    <property type="entry name" value="HTH PSQ-TYPE DOMAIN-CONTAINING PROTEIN"/>
    <property type="match status" value="1"/>
</dbReference>
<sequence length="182" mass="20486">MLVTVNELVGLVCVRGLLTLCLTLLNAVCKNQPVVPHIKFTSGCVQALEPGDHLRRAAFATEMLQRIDEDNDYLMPVCFSDGATFHTSGKVNSHNVRIWGLENPRVVLENERNSPKMNVWCAQMHKVIWPFFSSECTICTKAMLYLDMIELYAFIWGYVKDKVYSTPIPDTDKDKGWVSGGG</sequence>
<feature type="signal peptide" evidence="1">
    <location>
        <begin position="1"/>
        <end position="27"/>
    </location>
</feature>
<name>A0A2J7QLP8_9NEOP</name>
<keyword evidence="1" id="KW-0732">Signal</keyword>
<dbReference type="EMBL" id="NEVH01013243">
    <property type="protein sequence ID" value="PNF29502.1"/>
    <property type="molecule type" value="Genomic_DNA"/>
</dbReference>
<evidence type="ECO:0000256" key="1">
    <source>
        <dbReference type="SAM" id="SignalP"/>
    </source>
</evidence>
<protein>
    <recommendedName>
        <fullName evidence="4">DDE Tnp4 domain-containing protein</fullName>
    </recommendedName>
</protein>
<dbReference type="Proteomes" id="UP000235965">
    <property type="component" value="Unassembled WGS sequence"/>
</dbReference>